<feature type="non-terminal residue" evidence="2">
    <location>
        <position position="276"/>
    </location>
</feature>
<name>A0A6A0AA97_HAELA</name>
<accession>A0A6A0AA97</accession>
<gene>
    <name evidence="2" type="ORF">HaLaN_27496</name>
</gene>
<proteinExistence type="predicted"/>
<feature type="compositionally biased region" description="Polar residues" evidence="1">
    <location>
        <begin position="118"/>
        <end position="127"/>
    </location>
</feature>
<feature type="region of interest" description="Disordered" evidence="1">
    <location>
        <begin position="207"/>
        <end position="248"/>
    </location>
</feature>
<dbReference type="Proteomes" id="UP000485058">
    <property type="component" value="Unassembled WGS sequence"/>
</dbReference>
<feature type="region of interest" description="Disordered" evidence="1">
    <location>
        <begin position="103"/>
        <end position="181"/>
    </location>
</feature>
<feature type="region of interest" description="Disordered" evidence="1">
    <location>
        <begin position="1"/>
        <end position="25"/>
    </location>
</feature>
<feature type="compositionally biased region" description="Low complexity" evidence="1">
    <location>
        <begin position="82"/>
        <end position="93"/>
    </location>
</feature>
<feature type="region of interest" description="Disordered" evidence="1">
    <location>
        <begin position="40"/>
        <end position="66"/>
    </location>
</feature>
<evidence type="ECO:0000313" key="3">
    <source>
        <dbReference type="Proteomes" id="UP000485058"/>
    </source>
</evidence>
<evidence type="ECO:0000256" key="1">
    <source>
        <dbReference type="SAM" id="MobiDB-lite"/>
    </source>
</evidence>
<reference evidence="2 3" key="1">
    <citation type="submission" date="2020-02" db="EMBL/GenBank/DDBJ databases">
        <title>Draft genome sequence of Haematococcus lacustris strain NIES-144.</title>
        <authorList>
            <person name="Morimoto D."/>
            <person name="Nakagawa S."/>
            <person name="Yoshida T."/>
            <person name="Sawayama S."/>
        </authorList>
    </citation>
    <scope>NUCLEOTIDE SEQUENCE [LARGE SCALE GENOMIC DNA]</scope>
    <source>
        <strain evidence="2 3">NIES-144</strain>
    </source>
</reference>
<dbReference type="AlphaFoldDB" id="A0A6A0AA97"/>
<protein>
    <submittedName>
        <fullName evidence="2">Uncharacterized protein</fullName>
    </submittedName>
</protein>
<evidence type="ECO:0000313" key="2">
    <source>
        <dbReference type="EMBL" id="GFH28927.1"/>
    </source>
</evidence>
<organism evidence="2 3">
    <name type="scientific">Haematococcus lacustris</name>
    <name type="common">Green alga</name>
    <name type="synonym">Haematococcus pluvialis</name>
    <dbReference type="NCBI Taxonomy" id="44745"/>
    <lineage>
        <taxon>Eukaryota</taxon>
        <taxon>Viridiplantae</taxon>
        <taxon>Chlorophyta</taxon>
        <taxon>core chlorophytes</taxon>
        <taxon>Chlorophyceae</taxon>
        <taxon>CS clade</taxon>
        <taxon>Chlamydomonadales</taxon>
        <taxon>Haematococcaceae</taxon>
        <taxon>Haematococcus</taxon>
    </lineage>
</organism>
<feature type="region of interest" description="Disordered" evidence="1">
    <location>
        <begin position="76"/>
        <end position="95"/>
    </location>
</feature>
<dbReference type="EMBL" id="BLLF01004104">
    <property type="protein sequence ID" value="GFH28927.1"/>
    <property type="molecule type" value="Genomic_DNA"/>
</dbReference>
<keyword evidence="3" id="KW-1185">Reference proteome</keyword>
<sequence length="276" mass="28690">MVQSQPQLGTVGPVPSQQLKERLRRRTKTATMLELLLAANHSADSASCQDRASRVGAPRPPSKLNDSTLYHTLMDDTPPAPAAQGWRAEAAAAQSCGPARDTLPVCVRDSQGPPAGQELTSTGSATSPRPAVDLPHTLPVPQASSPARLGGAGLLNASHHLSDPTQLPSGPAGPSRAPQEVQPLGWHQAVQVQRISDQDLYCSLDGAGAGPTEPSLREESGVQSHAMPRTPGPVQQGEPTVQPAGHGPGHPLADALPPGMVLFHQPGVENIQVTVK</sequence>
<comment type="caution">
    <text evidence="2">The sequence shown here is derived from an EMBL/GenBank/DDBJ whole genome shotgun (WGS) entry which is preliminary data.</text>
</comment>